<protein>
    <submittedName>
        <fullName evidence="1">SEC-C motif-containing protein</fullName>
    </submittedName>
</protein>
<evidence type="ECO:0000313" key="1">
    <source>
        <dbReference type="EMBL" id="SDP23439.1"/>
    </source>
</evidence>
<evidence type="ECO:0000313" key="2">
    <source>
        <dbReference type="Proteomes" id="UP000182412"/>
    </source>
</evidence>
<sequence>MEAQKTEMTQAESLAQMMEADMEERKKALYRHKMPAKNDLQSMLEAMTRAELDDIRYNLNISGASSLKKAELVQKLMPEIINFARLWLPSILLEEYECFQHLILEKGQSTKLRDDDVRLDYLRGLGFLSCAKVEDQLVWYMPEEIRAEFKKLDSPNFEALATMNTEITRLTAGALFYYGYMNYEELYTMVAGHLEADQRENLSFKDFVGVMLNASCWTNTIVALPQGVKYYTLIDESALEDEQRKHSNLDFAKFTYAQLFEAGADNHIDATMEYKDLAQFFMKEHGCDVLKAADITGEIFILLQNGGNLQEAAEYLEQLGMMDDERKMKAVVPLLIAYNNETHLWPLKGHTPSELFAKSGMGKVIPFAEVHRQKAGRNDPCPCGSGKKYKNCCLAKDEN</sequence>
<dbReference type="RefSeq" id="WP_074571995.1">
    <property type="nucleotide sequence ID" value="NZ_FNJQ01000010.1"/>
</dbReference>
<dbReference type="Proteomes" id="UP000182412">
    <property type="component" value="Unassembled WGS sequence"/>
</dbReference>
<organism evidence="1 2">
    <name type="scientific">Selenomonas ruminantium</name>
    <dbReference type="NCBI Taxonomy" id="971"/>
    <lineage>
        <taxon>Bacteria</taxon>
        <taxon>Bacillati</taxon>
        <taxon>Bacillota</taxon>
        <taxon>Negativicutes</taxon>
        <taxon>Selenomonadales</taxon>
        <taxon>Selenomonadaceae</taxon>
        <taxon>Selenomonas</taxon>
    </lineage>
</organism>
<dbReference type="AlphaFoldDB" id="A0A1H0R2R7"/>
<dbReference type="EMBL" id="FNJQ01000010">
    <property type="protein sequence ID" value="SDP23439.1"/>
    <property type="molecule type" value="Genomic_DNA"/>
</dbReference>
<dbReference type="SUPFAM" id="SSF103642">
    <property type="entry name" value="Sec-C motif"/>
    <property type="match status" value="1"/>
</dbReference>
<name>A0A1H0R2R7_SELRU</name>
<dbReference type="InterPro" id="IPR004027">
    <property type="entry name" value="SEC_C_motif"/>
</dbReference>
<proteinExistence type="predicted"/>
<dbReference type="OrthoDB" id="9814022at2"/>
<reference evidence="1 2" key="1">
    <citation type="submission" date="2016-10" db="EMBL/GenBank/DDBJ databases">
        <authorList>
            <person name="de Groot N.N."/>
        </authorList>
    </citation>
    <scope>NUCLEOTIDE SEQUENCE [LARGE SCALE GENOMIC DNA]</scope>
    <source>
        <strain evidence="1 2">S137</strain>
    </source>
</reference>
<accession>A0A1H0R2R7</accession>
<dbReference type="Pfam" id="PF02810">
    <property type="entry name" value="SEC-C"/>
    <property type="match status" value="1"/>
</dbReference>
<dbReference type="Gene3D" id="3.10.450.50">
    <property type="match status" value="1"/>
</dbReference>
<gene>
    <name evidence="1" type="ORF">SAMN05216366_11053</name>
</gene>